<comment type="catalytic activity">
    <reaction evidence="1 14">
        <text>Hydrolyzes free adenine bases from 7,8-dihydro-8-oxoguanine:adenine mismatched double-stranded DNA, leaving an apurinic site.</text>
        <dbReference type="EC" id="3.2.2.31"/>
    </reaction>
</comment>
<evidence type="ECO:0000313" key="17">
    <source>
        <dbReference type="Proteomes" id="UP000199569"/>
    </source>
</evidence>
<evidence type="ECO:0000256" key="9">
    <source>
        <dbReference type="ARBA" id="ARBA00022801"/>
    </source>
</evidence>
<dbReference type="InterPro" id="IPR005760">
    <property type="entry name" value="A/G_AdeGlyc_MutY"/>
</dbReference>
<evidence type="ECO:0000256" key="14">
    <source>
        <dbReference type="RuleBase" id="RU365096"/>
    </source>
</evidence>
<dbReference type="InterPro" id="IPR011257">
    <property type="entry name" value="DNA_glycosylase"/>
</dbReference>
<dbReference type="SUPFAM" id="SSF55811">
    <property type="entry name" value="Nudix"/>
    <property type="match status" value="1"/>
</dbReference>
<dbReference type="GO" id="GO:0051539">
    <property type="term" value="F:4 iron, 4 sulfur cluster binding"/>
    <property type="evidence" value="ECO:0007669"/>
    <property type="project" value="UniProtKB-UniRule"/>
</dbReference>
<gene>
    <name evidence="16" type="ORF">SAMN02927923_02744</name>
</gene>
<comment type="similarity">
    <text evidence="3 14">Belongs to the Nth/MutY family.</text>
</comment>
<keyword evidence="10 14" id="KW-0408">Iron</keyword>
<dbReference type="Proteomes" id="UP000199569">
    <property type="component" value="Unassembled WGS sequence"/>
</dbReference>
<comment type="cofactor">
    <cofactor evidence="14">
        <name>[4Fe-4S] cluster</name>
        <dbReference type="ChEBI" id="CHEBI:49883"/>
    </cofactor>
    <text evidence="14">Binds 1 [4Fe-4S] cluster.</text>
</comment>
<dbReference type="RefSeq" id="WP_091135358.1">
    <property type="nucleotide sequence ID" value="NZ_FMVJ01000007.1"/>
</dbReference>
<dbReference type="SUPFAM" id="SSF48150">
    <property type="entry name" value="DNA-glycosylase"/>
    <property type="match status" value="1"/>
</dbReference>
<keyword evidence="7" id="KW-0479">Metal-binding</keyword>
<dbReference type="CDD" id="cd03431">
    <property type="entry name" value="NUDIX_DNA_Glycosylase_C-MutY"/>
    <property type="match status" value="1"/>
</dbReference>
<keyword evidence="12" id="KW-0234">DNA repair</keyword>
<evidence type="ECO:0000256" key="11">
    <source>
        <dbReference type="ARBA" id="ARBA00023014"/>
    </source>
</evidence>
<dbReference type="PANTHER" id="PTHR42944:SF1">
    <property type="entry name" value="ADENINE DNA GLYCOSYLASE"/>
    <property type="match status" value="1"/>
</dbReference>
<dbReference type="Pfam" id="PF00730">
    <property type="entry name" value="HhH-GPD"/>
    <property type="match status" value="1"/>
</dbReference>
<dbReference type="InterPro" id="IPR044298">
    <property type="entry name" value="MIG/MutY"/>
</dbReference>
<dbReference type="GO" id="GO:0034039">
    <property type="term" value="F:8-oxo-7,8-dihydroguanine DNA N-glycosylase activity"/>
    <property type="evidence" value="ECO:0007669"/>
    <property type="project" value="TreeGrafter"/>
</dbReference>
<evidence type="ECO:0000256" key="2">
    <source>
        <dbReference type="ARBA" id="ARBA00002933"/>
    </source>
</evidence>
<proteinExistence type="inferred from homology"/>
<dbReference type="Pfam" id="PF14815">
    <property type="entry name" value="NUDIX_4"/>
    <property type="match status" value="1"/>
</dbReference>
<dbReference type="STRING" id="549386.SAMN02927923_02744"/>
<dbReference type="Gene3D" id="1.10.1670.10">
    <property type="entry name" value="Helix-hairpin-Helix base-excision DNA repair enzymes (C-terminal)"/>
    <property type="match status" value="1"/>
</dbReference>
<dbReference type="Gene3D" id="3.90.79.10">
    <property type="entry name" value="Nucleoside Triphosphate Pyrophosphohydrolase"/>
    <property type="match status" value="1"/>
</dbReference>
<dbReference type="InterPro" id="IPR000445">
    <property type="entry name" value="HhH_motif"/>
</dbReference>
<evidence type="ECO:0000256" key="1">
    <source>
        <dbReference type="ARBA" id="ARBA00000843"/>
    </source>
</evidence>
<dbReference type="CDD" id="cd00056">
    <property type="entry name" value="ENDO3c"/>
    <property type="match status" value="1"/>
</dbReference>
<evidence type="ECO:0000256" key="7">
    <source>
        <dbReference type="ARBA" id="ARBA00022723"/>
    </source>
</evidence>
<dbReference type="InterPro" id="IPR003265">
    <property type="entry name" value="HhH-GPD_domain"/>
</dbReference>
<dbReference type="PROSITE" id="PS01155">
    <property type="entry name" value="ENDONUCLEASE_III_2"/>
    <property type="match status" value="1"/>
</dbReference>
<dbReference type="Pfam" id="PF00633">
    <property type="entry name" value="HHH"/>
    <property type="match status" value="1"/>
</dbReference>
<evidence type="ECO:0000256" key="3">
    <source>
        <dbReference type="ARBA" id="ARBA00008343"/>
    </source>
</evidence>
<dbReference type="OrthoDB" id="9802365at2"/>
<reference evidence="16 17" key="1">
    <citation type="submission" date="2016-10" db="EMBL/GenBank/DDBJ databases">
        <authorList>
            <person name="de Groot N.N."/>
        </authorList>
    </citation>
    <scope>NUCLEOTIDE SEQUENCE [LARGE SCALE GENOMIC DNA]</scope>
    <source>
        <strain evidence="16 17">CGMCC 1.7666</strain>
    </source>
</reference>
<dbReference type="EC" id="3.2.2.31" evidence="4 14"/>
<keyword evidence="8 14" id="KW-0227">DNA damage</keyword>
<keyword evidence="6" id="KW-0004">4Fe-4S</keyword>
<keyword evidence="11" id="KW-0411">Iron-sulfur</keyword>
<evidence type="ECO:0000256" key="4">
    <source>
        <dbReference type="ARBA" id="ARBA00012045"/>
    </source>
</evidence>
<accession>A0A1G5JMB5</accession>
<dbReference type="Gene3D" id="1.10.340.30">
    <property type="entry name" value="Hypothetical protein, domain 2"/>
    <property type="match status" value="1"/>
</dbReference>
<evidence type="ECO:0000256" key="6">
    <source>
        <dbReference type="ARBA" id="ARBA00022485"/>
    </source>
</evidence>
<evidence type="ECO:0000256" key="8">
    <source>
        <dbReference type="ARBA" id="ARBA00022763"/>
    </source>
</evidence>
<sequence length="372" mass="40884">MLTPALSATKPDPQDLLCWYDRHRRDLPWRAKPGETANPYRVWLSEIMLQQTTVAAVKPFYLNFLQRFPTVEALAEAPTDSVMQAWAGLGYYSRARNLHACAKAVVEKHGGQFPSTEAELLKLPGIGAYTAGAVAAIAFNQKAAAVDGNVERVMSRLFMVEEPLPKAKPLIRALTEELVPEDRPGDFAQAVMDLGATICTPKRPACALCPWMKPCQARAAGLQETFPKKQKKETGQLRKGAAFVVLRADDTILLRTRPPTGLLGGMAEPPTSDWEPTYEPSRAVLDAPIEARWQRLPGTVRHVFTHFPLELTVLFAKVPKGTPAPFDMRWTPRLQLHEEALPGAMKKVLAHALGDLPGAKTASKKASPKTDS</sequence>
<evidence type="ECO:0000259" key="15">
    <source>
        <dbReference type="SMART" id="SM00478"/>
    </source>
</evidence>
<dbReference type="InterPro" id="IPR004036">
    <property type="entry name" value="Endonuclease-III-like_CS2"/>
</dbReference>
<evidence type="ECO:0000256" key="13">
    <source>
        <dbReference type="ARBA" id="ARBA00023295"/>
    </source>
</evidence>
<keyword evidence="17" id="KW-1185">Reference proteome</keyword>
<evidence type="ECO:0000313" key="16">
    <source>
        <dbReference type="EMBL" id="SCY89456.1"/>
    </source>
</evidence>
<comment type="function">
    <text evidence="2">Adenine glycosylase active on G-A mispairs. MutY also corrects error-prone DNA synthesis past GO lesions which are due to the oxidatively damaged form of guanine: 7,8-dihydro-8-oxoguanine (8-oxo-dGTP).</text>
</comment>
<dbReference type="GO" id="GO:0000701">
    <property type="term" value="F:purine-specific mismatch base pair DNA N-glycosylase activity"/>
    <property type="evidence" value="ECO:0007669"/>
    <property type="project" value="UniProtKB-EC"/>
</dbReference>
<dbReference type="AlphaFoldDB" id="A0A1G5JMB5"/>
<evidence type="ECO:0000256" key="5">
    <source>
        <dbReference type="ARBA" id="ARBA00022023"/>
    </source>
</evidence>
<dbReference type="InterPro" id="IPR023170">
    <property type="entry name" value="HhH_base_excis_C"/>
</dbReference>
<dbReference type="SMART" id="SM00478">
    <property type="entry name" value="ENDO3c"/>
    <property type="match status" value="1"/>
</dbReference>
<dbReference type="GO" id="GO:0006298">
    <property type="term" value="P:mismatch repair"/>
    <property type="evidence" value="ECO:0007669"/>
    <property type="project" value="TreeGrafter"/>
</dbReference>
<dbReference type="PROSITE" id="PS00764">
    <property type="entry name" value="ENDONUCLEASE_III_1"/>
    <property type="match status" value="1"/>
</dbReference>
<dbReference type="GO" id="GO:0035485">
    <property type="term" value="F:adenine/guanine mispair binding"/>
    <property type="evidence" value="ECO:0007669"/>
    <property type="project" value="TreeGrafter"/>
</dbReference>
<dbReference type="InterPro" id="IPR015797">
    <property type="entry name" value="NUDIX_hydrolase-like_dom_sf"/>
</dbReference>
<dbReference type="InterPro" id="IPR004035">
    <property type="entry name" value="Endouclease-III_FeS-bd_BS"/>
</dbReference>
<feature type="domain" description="HhH-GPD" evidence="15">
    <location>
        <begin position="48"/>
        <end position="197"/>
    </location>
</feature>
<protein>
    <recommendedName>
        <fullName evidence="5 14">Adenine DNA glycosylase</fullName>
        <ecNumber evidence="4 14">3.2.2.31</ecNumber>
    </recommendedName>
</protein>
<dbReference type="PANTHER" id="PTHR42944">
    <property type="entry name" value="ADENINE DNA GLYCOSYLASE"/>
    <property type="match status" value="1"/>
</dbReference>
<dbReference type="NCBIfam" id="TIGR01084">
    <property type="entry name" value="mutY"/>
    <property type="match status" value="1"/>
</dbReference>
<evidence type="ECO:0000256" key="12">
    <source>
        <dbReference type="ARBA" id="ARBA00023204"/>
    </source>
</evidence>
<keyword evidence="9" id="KW-0378">Hydrolase</keyword>
<keyword evidence="13 14" id="KW-0326">Glycosidase</keyword>
<dbReference type="GO" id="GO:0032357">
    <property type="term" value="F:oxidized purine DNA binding"/>
    <property type="evidence" value="ECO:0007669"/>
    <property type="project" value="TreeGrafter"/>
</dbReference>
<dbReference type="GO" id="GO:0046872">
    <property type="term" value="F:metal ion binding"/>
    <property type="evidence" value="ECO:0007669"/>
    <property type="project" value="UniProtKB-UniRule"/>
</dbReference>
<dbReference type="GO" id="GO:0006284">
    <property type="term" value="P:base-excision repair"/>
    <property type="evidence" value="ECO:0007669"/>
    <property type="project" value="UniProtKB-UniRule"/>
</dbReference>
<dbReference type="InterPro" id="IPR029119">
    <property type="entry name" value="MutY_C"/>
</dbReference>
<name>A0A1G5JMB5_9HYPH</name>
<dbReference type="FunFam" id="1.10.340.30:FF:000002">
    <property type="entry name" value="Adenine DNA glycosylase"/>
    <property type="match status" value="1"/>
</dbReference>
<evidence type="ECO:0000256" key="10">
    <source>
        <dbReference type="ARBA" id="ARBA00023004"/>
    </source>
</evidence>
<dbReference type="EMBL" id="FMVJ01000007">
    <property type="protein sequence ID" value="SCY89456.1"/>
    <property type="molecule type" value="Genomic_DNA"/>
</dbReference>
<organism evidence="16 17">
    <name type="scientific">Microvirga guangxiensis</name>
    <dbReference type="NCBI Taxonomy" id="549386"/>
    <lineage>
        <taxon>Bacteria</taxon>
        <taxon>Pseudomonadati</taxon>
        <taxon>Pseudomonadota</taxon>
        <taxon>Alphaproteobacteria</taxon>
        <taxon>Hyphomicrobiales</taxon>
        <taxon>Methylobacteriaceae</taxon>
        <taxon>Microvirga</taxon>
    </lineage>
</organism>